<feature type="signal peptide" evidence="1">
    <location>
        <begin position="1"/>
        <end position="20"/>
    </location>
</feature>
<dbReference type="Gene3D" id="3.40.50.1820">
    <property type="entry name" value="alpha/beta hydrolase"/>
    <property type="match status" value="1"/>
</dbReference>
<evidence type="ECO:0000256" key="1">
    <source>
        <dbReference type="SAM" id="SignalP"/>
    </source>
</evidence>
<comment type="caution">
    <text evidence="3">The sequence shown here is derived from an EMBL/GenBank/DDBJ whole genome shotgun (WGS) entry which is preliminary data.</text>
</comment>
<organism evidence="3 4">
    <name type="scientific">Phormidesmis priestleyi Ana</name>
    <dbReference type="NCBI Taxonomy" id="1666911"/>
    <lineage>
        <taxon>Bacteria</taxon>
        <taxon>Bacillati</taxon>
        <taxon>Cyanobacteriota</taxon>
        <taxon>Cyanophyceae</taxon>
        <taxon>Leptolyngbyales</taxon>
        <taxon>Leptolyngbyaceae</taxon>
        <taxon>Phormidesmis</taxon>
    </lineage>
</organism>
<gene>
    <name evidence="3" type="ORF">HLUCCA11_07745</name>
</gene>
<name>A0A0P8C3J6_9CYAN</name>
<evidence type="ECO:0000313" key="4">
    <source>
        <dbReference type="Proteomes" id="UP000050465"/>
    </source>
</evidence>
<dbReference type="CDD" id="cd00519">
    <property type="entry name" value="Lipase_3"/>
    <property type="match status" value="1"/>
</dbReference>
<dbReference type="InterPro" id="IPR029058">
    <property type="entry name" value="AB_hydrolase_fold"/>
</dbReference>
<evidence type="ECO:0000259" key="2">
    <source>
        <dbReference type="Pfam" id="PF01764"/>
    </source>
</evidence>
<dbReference type="PANTHER" id="PTHR45856">
    <property type="entry name" value="ALPHA/BETA-HYDROLASES SUPERFAMILY PROTEIN"/>
    <property type="match status" value="1"/>
</dbReference>
<dbReference type="InterPro" id="IPR051218">
    <property type="entry name" value="Sec_MonoDiacylglyc_Lipase"/>
</dbReference>
<keyword evidence="1" id="KW-0732">Signal</keyword>
<dbReference type="EMBL" id="LJZR01000008">
    <property type="protein sequence ID" value="KPQ36096.1"/>
    <property type="molecule type" value="Genomic_DNA"/>
</dbReference>
<evidence type="ECO:0000313" key="3">
    <source>
        <dbReference type="EMBL" id="KPQ36096.1"/>
    </source>
</evidence>
<dbReference type="GO" id="GO:0006629">
    <property type="term" value="P:lipid metabolic process"/>
    <property type="evidence" value="ECO:0007669"/>
    <property type="project" value="InterPro"/>
</dbReference>
<dbReference type="SUPFAM" id="SSF53474">
    <property type="entry name" value="alpha/beta-Hydrolases"/>
    <property type="match status" value="1"/>
</dbReference>
<feature type="domain" description="Fungal lipase-type" evidence="2">
    <location>
        <begin position="360"/>
        <end position="506"/>
    </location>
</feature>
<sequence length="593" mass="67116">MFLPFRFASALISVWVAAGAVVPTQVSLQATSPPNLAWEARLSLPGFVEVPEFDKPANATGLATAALAAGGQWLIGGSLLLIGSAIAWGASHYGRQQQWQRIEFLRQTVKAFEQDPQIHNALKILDFEEYRDYFDPNDPNGTLSGFKVTDELLCNALSRHDERARQKQSLDYQQDRDTLDLELLKQYKIETLLRDWFNKMLNGLEHFGYFIESGLFTEKELQPWLNYWIKLIADPAYRRPGASKFYDALYSYIHHSGFSGVQKLFERFDYRILPSPYADNDLVKVKFAASGYSTQLALTLAKASYLAYQDKQFVAEIVGRWGAKLMDSSPQSFIRSNFRYFNNRGRDTQAYMFRTDHFMVLAFRGSQEPRDWLTNFTTQLRDFTIQKDGVTTLSSFQGRVHTGFFLGWAIIEKSVQAQIYRWQKDFAAQGKPLPPLYITGHSLGGALATIAAAALTDHAIEVGGVYTFGQPRVGDRTFVSQLSARTGNRVFRFVNNNDIVPHVPPPFSIWNPTRLYGHLGVATYFNRNGRLIANTRYSTIGRIANVVLGLGKGIVGRGFNHITDHRMEYYISHLDDALKEEIEDVASKMLEVG</sequence>
<feature type="chain" id="PRO_5006148678" evidence="1">
    <location>
        <begin position="21"/>
        <end position="593"/>
    </location>
</feature>
<dbReference type="InterPro" id="IPR002921">
    <property type="entry name" value="Fungal_lipase-type"/>
</dbReference>
<dbReference type="AlphaFoldDB" id="A0A0P8C3J6"/>
<proteinExistence type="predicted"/>
<dbReference type="Proteomes" id="UP000050465">
    <property type="component" value="Unassembled WGS sequence"/>
</dbReference>
<protein>
    <submittedName>
        <fullName evidence="3">Lipase</fullName>
    </submittedName>
</protein>
<dbReference type="STRING" id="1666911.HLUCCA11_07745"/>
<dbReference type="PANTHER" id="PTHR45856:SF24">
    <property type="entry name" value="FUNGAL LIPASE-LIKE DOMAIN-CONTAINING PROTEIN"/>
    <property type="match status" value="1"/>
</dbReference>
<reference evidence="3 4" key="1">
    <citation type="submission" date="2015-09" db="EMBL/GenBank/DDBJ databases">
        <title>Identification and resolution of microdiversity through metagenomic sequencing of parallel consortia.</title>
        <authorList>
            <person name="Nelson W.C."/>
            <person name="Romine M.F."/>
            <person name="Lindemann S.R."/>
        </authorList>
    </citation>
    <scope>NUCLEOTIDE SEQUENCE [LARGE SCALE GENOMIC DNA]</scope>
    <source>
        <strain evidence="3">Ana</strain>
    </source>
</reference>
<dbReference type="Pfam" id="PF01764">
    <property type="entry name" value="Lipase_3"/>
    <property type="match status" value="1"/>
</dbReference>
<accession>A0A0P8C3J6</accession>